<sequence>MHTLNAMALIAQAVHLADAHFDGDALMEACRCASWEDRQAVLWIVRSRPALSLEAHPTPQMVLQALREMLQ</sequence>
<comment type="caution">
    <text evidence="1">The sequence shown here is derived from an EMBL/GenBank/DDBJ whole genome shotgun (WGS) entry which is preliminary data.</text>
</comment>
<reference evidence="1 2" key="1">
    <citation type="submission" date="2020-04" db="EMBL/GenBank/DDBJ databases">
        <title>Azohydromonas sp. isolated from soil.</title>
        <authorList>
            <person name="Dahal R.H."/>
        </authorList>
    </citation>
    <scope>NUCLEOTIDE SEQUENCE [LARGE SCALE GENOMIC DNA]</scope>
    <source>
        <strain evidence="1 2">G-1-1-14</strain>
    </source>
</reference>
<gene>
    <name evidence="1" type="ORF">HHL10_25395</name>
</gene>
<keyword evidence="2" id="KW-1185">Reference proteome</keyword>
<proteinExistence type="predicted"/>
<evidence type="ECO:0000313" key="1">
    <source>
        <dbReference type="EMBL" id="NML18308.1"/>
    </source>
</evidence>
<dbReference type="AlphaFoldDB" id="A0A848FFU3"/>
<organism evidence="1 2">
    <name type="scientific">Azohydromonas caseinilytica</name>
    <dbReference type="NCBI Taxonomy" id="2728836"/>
    <lineage>
        <taxon>Bacteria</taxon>
        <taxon>Pseudomonadati</taxon>
        <taxon>Pseudomonadota</taxon>
        <taxon>Betaproteobacteria</taxon>
        <taxon>Burkholderiales</taxon>
        <taxon>Sphaerotilaceae</taxon>
        <taxon>Azohydromonas</taxon>
    </lineage>
</organism>
<protein>
    <submittedName>
        <fullName evidence="1">Uncharacterized protein</fullName>
    </submittedName>
</protein>
<dbReference type="EMBL" id="JABBFW010000030">
    <property type="protein sequence ID" value="NML18308.1"/>
    <property type="molecule type" value="Genomic_DNA"/>
</dbReference>
<name>A0A848FFU3_9BURK</name>
<evidence type="ECO:0000313" key="2">
    <source>
        <dbReference type="Proteomes" id="UP000574067"/>
    </source>
</evidence>
<accession>A0A848FFU3</accession>
<dbReference type="RefSeq" id="WP_169163207.1">
    <property type="nucleotide sequence ID" value="NZ_JABBFW010000030.1"/>
</dbReference>
<dbReference type="Proteomes" id="UP000574067">
    <property type="component" value="Unassembled WGS sequence"/>
</dbReference>